<keyword evidence="2 5" id="KW-0378">Hydrolase</keyword>
<dbReference type="Proteomes" id="UP001314241">
    <property type="component" value="Unassembled WGS sequence"/>
</dbReference>
<dbReference type="PANTHER" id="PTHR42800:SF3">
    <property type="entry name" value="GLYCOSYL HYDROLASE FAMILY 32 N-TERMINAL DOMAIN-CONTAINING PROTEIN"/>
    <property type="match status" value="1"/>
</dbReference>
<evidence type="ECO:0000256" key="2">
    <source>
        <dbReference type="ARBA" id="ARBA00022801"/>
    </source>
</evidence>
<comment type="caution">
    <text evidence="5">The sequence shown here is derived from an EMBL/GenBank/DDBJ whole genome shotgun (WGS) entry which is preliminary data.</text>
</comment>
<dbReference type="EMBL" id="CAWVOH010000001">
    <property type="protein sequence ID" value="CAK8053975.1"/>
    <property type="molecule type" value="Genomic_DNA"/>
</dbReference>
<dbReference type="EC" id="3.2.1.26" evidence="5"/>
<protein>
    <submittedName>
        <fullName evidence="5">GH32 family (SacC)</fullName>
        <ecNumber evidence="5">3.2.1.26</ecNumber>
        <ecNumber evidence="5">3.2.1.65</ecNumber>
    </submittedName>
</protein>
<proteinExistence type="inferred from homology"/>
<evidence type="ECO:0000259" key="4">
    <source>
        <dbReference type="Pfam" id="PF00251"/>
    </source>
</evidence>
<dbReference type="InterPro" id="IPR023296">
    <property type="entry name" value="Glyco_hydro_beta-prop_sf"/>
</dbReference>
<keyword evidence="3 5" id="KW-0326">Glycosidase</keyword>
<dbReference type="GO" id="GO:0031219">
    <property type="term" value="F:levanase activity"/>
    <property type="evidence" value="ECO:0007669"/>
    <property type="project" value="UniProtKB-EC"/>
</dbReference>
<dbReference type="SUPFAM" id="SSF75005">
    <property type="entry name" value="Arabinanase/levansucrase/invertase"/>
    <property type="match status" value="1"/>
</dbReference>
<keyword evidence="6" id="KW-1185">Reference proteome</keyword>
<gene>
    <name evidence="5" type="ORF">R54876_GBNLAHCA_00534</name>
</gene>
<dbReference type="EC" id="3.2.1.65" evidence="5"/>
<name>A0ABP0ER59_9LACO</name>
<dbReference type="Pfam" id="PF00251">
    <property type="entry name" value="Glyco_hydro_32N"/>
    <property type="match status" value="1"/>
</dbReference>
<organism evidence="5 6">
    <name type="scientific">Eupransor demetentiae</name>
    <dbReference type="NCBI Taxonomy" id="3109584"/>
    <lineage>
        <taxon>Bacteria</taxon>
        <taxon>Bacillati</taxon>
        <taxon>Bacillota</taxon>
        <taxon>Bacilli</taxon>
        <taxon>Lactobacillales</taxon>
        <taxon>Lactobacillaceae</taxon>
        <taxon>Eupransor</taxon>
    </lineage>
</organism>
<evidence type="ECO:0000313" key="5">
    <source>
        <dbReference type="EMBL" id="CAK8053975.1"/>
    </source>
</evidence>
<accession>A0ABP0ER59</accession>
<dbReference type="PANTHER" id="PTHR42800">
    <property type="entry name" value="EXOINULINASE INUD (AFU_ORTHOLOGUE AFUA_5G00480)"/>
    <property type="match status" value="1"/>
</dbReference>
<dbReference type="InterPro" id="IPR001362">
    <property type="entry name" value="Glyco_hydro_32"/>
</dbReference>
<dbReference type="RefSeq" id="WP_349641520.1">
    <property type="nucleotide sequence ID" value="NZ_CAWVOH010000001.1"/>
</dbReference>
<evidence type="ECO:0000256" key="3">
    <source>
        <dbReference type="ARBA" id="ARBA00023295"/>
    </source>
</evidence>
<sequence length="546" mass="61727">MADNNSRMNLAEMGTFTSNELSQKFHLNTKHGWSNDLQTMVWNEAGQYYDVYFLHSVEGPERPFGEQGQDWFHATTKDFLHFSEQNIAIPAFGPKGEGSWRSAWTGTVIRNKNNQIKGVPDGALVAYFSGLMQGDPKLNQHIWAAWSDDNGQTFANLLNDGQPVLSCDWDYTAADDMSERDPGVMYWNDRLIMYTSEDKEIAVFQSEDGIEWRGMNENPRLSKIAPAVFFAGHKWTANAQIECPVLRPMVTPDGQEKVVLFFAAKEEPIETTGSYYAVGTLNKHGMFQLDEAPRRLDAGSDFYGVNYTGSDDLSKPDKDIVVLGWTGNWNYAAAGIHLDQGGQSKFVKHWGPYSTPRRLTLNNDLTISSEIMLNLVYEEEREISAAPAESNSTDIPDLMHKRYEIKQDLNHSIYNLKIQAAAGKKVEGTVSIRFEQGKDFAQLDFDPKSGTYHVMRMNWEFENDNQANHAFDYYSRSYTVQSDAKELQSLNFEVITDQASIEFILPDGSFYTLSRFCVSDKQDLSVSLADDSLESTLTAKVVKPFN</sequence>
<comment type="similarity">
    <text evidence="1">Belongs to the glycosyl hydrolase 32 family.</text>
</comment>
<reference evidence="5 6" key="1">
    <citation type="submission" date="2024-01" db="EMBL/GenBank/DDBJ databases">
        <authorList>
            <person name="Botero Cardona J."/>
        </authorList>
    </citation>
    <scope>NUCLEOTIDE SEQUENCE [LARGE SCALE GENOMIC DNA]</scope>
    <source>
        <strain evidence="5 6">LMG 33000</strain>
    </source>
</reference>
<evidence type="ECO:0000256" key="1">
    <source>
        <dbReference type="ARBA" id="ARBA00009902"/>
    </source>
</evidence>
<evidence type="ECO:0000313" key="6">
    <source>
        <dbReference type="Proteomes" id="UP001314241"/>
    </source>
</evidence>
<dbReference type="SMART" id="SM00640">
    <property type="entry name" value="Glyco_32"/>
    <property type="match status" value="1"/>
</dbReference>
<dbReference type="GO" id="GO:0004564">
    <property type="term" value="F:beta-fructofuranosidase activity"/>
    <property type="evidence" value="ECO:0007669"/>
    <property type="project" value="UniProtKB-EC"/>
</dbReference>
<dbReference type="InterPro" id="IPR013148">
    <property type="entry name" value="Glyco_hydro_32_N"/>
</dbReference>
<dbReference type="Gene3D" id="2.115.10.20">
    <property type="entry name" value="Glycosyl hydrolase domain, family 43"/>
    <property type="match status" value="1"/>
</dbReference>
<feature type="domain" description="Glycosyl hydrolase family 32 N-terminal" evidence="4">
    <location>
        <begin position="26"/>
        <end position="363"/>
    </location>
</feature>